<dbReference type="SMART" id="SM00382">
    <property type="entry name" value="AAA"/>
    <property type="match status" value="1"/>
</dbReference>
<dbReference type="PANTHER" id="PTHR42711:SF5">
    <property type="entry name" value="ABC TRANSPORTER ATP-BINDING PROTEIN NATA"/>
    <property type="match status" value="1"/>
</dbReference>
<evidence type="ECO:0000256" key="4">
    <source>
        <dbReference type="ARBA" id="ARBA00022840"/>
    </source>
</evidence>
<feature type="domain" description="ABC transporter" evidence="5">
    <location>
        <begin position="4"/>
        <end position="234"/>
    </location>
</feature>
<accession>A0ABV2K8C6</accession>
<dbReference type="InterPro" id="IPR003593">
    <property type="entry name" value="AAA+_ATPase"/>
</dbReference>
<dbReference type="GO" id="GO:0005524">
    <property type="term" value="F:ATP binding"/>
    <property type="evidence" value="ECO:0007669"/>
    <property type="project" value="UniProtKB-KW"/>
</dbReference>
<keyword evidence="3" id="KW-0547">Nucleotide-binding</keyword>
<dbReference type="EMBL" id="JBEPME010000003">
    <property type="protein sequence ID" value="MET3657324.1"/>
    <property type="molecule type" value="Genomic_DNA"/>
</dbReference>
<keyword evidence="4 6" id="KW-0067">ATP-binding</keyword>
<evidence type="ECO:0000259" key="5">
    <source>
        <dbReference type="PROSITE" id="PS50893"/>
    </source>
</evidence>
<dbReference type="CDD" id="cd03230">
    <property type="entry name" value="ABC_DR_subfamily_A"/>
    <property type="match status" value="1"/>
</dbReference>
<dbReference type="InterPro" id="IPR027417">
    <property type="entry name" value="P-loop_NTPase"/>
</dbReference>
<keyword evidence="7" id="KW-1185">Reference proteome</keyword>
<dbReference type="Proteomes" id="UP001549104">
    <property type="component" value="Unassembled WGS sequence"/>
</dbReference>
<comment type="caution">
    <text evidence="6">The sequence shown here is derived from an EMBL/GenBank/DDBJ whole genome shotgun (WGS) entry which is preliminary data.</text>
</comment>
<dbReference type="SUPFAM" id="SSF52540">
    <property type="entry name" value="P-loop containing nucleoside triphosphate hydrolases"/>
    <property type="match status" value="1"/>
</dbReference>
<evidence type="ECO:0000256" key="2">
    <source>
        <dbReference type="ARBA" id="ARBA00022448"/>
    </source>
</evidence>
<comment type="similarity">
    <text evidence="1">Belongs to the ABC transporter superfamily.</text>
</comment>
<dbReference type="PANTHER" id="PTHR42711">
    <property type="entry name" value="ABC TRANSPORTER ATP-BINDING PROTEIN"/>
    <property type="match status" value="1"/>
</dbReference>
<keyword evidence="2" id="KW-0813">Transport</keyword>
<name>A0ABV2K8C6_SPOPS</name>
<evidence type="ECO:0000313" key="6">
    <source>
        <dbReference type="EMBL" id="MET3657324.1"/>
    </source>
</evidence>
<evidence type="ECO:0000256" key="1">
    <source>
        <dbReference type="ARBA" id="ARBA00005417"/>
    </source>
</evidence>
<reference evidence="6 7" key="1">
    <citation type="submission" date="2024-06" db="EMBL/GenBank/DDBJ databases">
        <title>Sorghum-associated microbial communities from plants grown in Nebraska, USA.</title>
        <authorList>
            <person name="Schachtman D."/>
        </authorList>
    </citation>
    <scope>NUCLEOTIDE SEQUENCE [LARGE SCALE GENOMIC DNA]</scope>
    <source>
        <strain evidence="6 7">1288</strain>
    </source>
</reference>
<proteinExistence type="inferred from homology"/>
<gene>
    <name evidence="6" type="ORF">ABIC55_002411</name>
</gene>
<dbReference type="InterPro" id="IPR003439">
    <property type="entry name" value="ABC_transporter-like_ATP-bd"/>
</dbReference>
<evidence type="ECO:0000256" key="3">
    <source>
        <dbReference type="ARBA" id="ARBA00022741"/>
    </source>
</evidence>
<sequence length="239" mass="27160">MNIINVSNLKKAYGTNVVLKGLDFQAQEGEVIGVIGKNGAGKSTFLEIIMTIKQYDAGTVFVFDEDIKALSINRMEQVRKQISVVLQPTQFYQTLKVQELLRLFKAYYKSPIDIETIIADFKLQPHRKKYFDKLSGGWKQIVSLAIAFLSQPKLLILDEPTTGLDPHMRNILWTYITDYNEKTGGTVILTTHNMDEIELYCDKVMLIDNGVNEVFDTTEAILASGYKSINEFYLEKVSI</sequence>
<organism evidence="6 7">
    <name type="scientific">Sporosarcina psychrophila</name>
    <name type="common">Bacillus psychrophilus</name>
    <dbReference type="NCBI Taxonomy" id="1476"/>
    <lineage>
        <taxon>Bacteria</taxon>
        <taxon>Bacillati</taxon>
        <taxon>Bacillota</taxon>
        <taxon>Bacilli</taxon>
        <taxon>Bacillales</taxon>
        <taxon>Caryophanaceae</taxon>
        <taxon>Sporosarcina</taxon>
    </lineage>
</organism>
<dbReference type="PROSITE" id="PS50893">
    <property type="entry name" value="ABC_TRANSPORTER_2"/>
    <property type="match status" value="1"/>
</dbReference>
<protein>
    <submittedName>
        <fullName evidence="6">ABC-2 type transport system ATP-binding protein</fullName>
    </submittedName>
</protein>
<dbReference type="Pfam" id="PF00005">
    <property type="entry name" value="ABC_tran"/>
    <property type="match status" value="1"/>
</dbReference>
<dbReference type="RefSeq" id="WP_342539525.1">
    <property type="nucleotide sequence ID" value="NZ_CP185279.1"/>
</dbReference>
<evidence type="ECO:0000313" key="7">
    <source>
        <dbReference type="Proteomes" id="UP001549104"/>
    </source>
</evidence>
<dbReference type="InterPro" id="IPR050763">
    <property type="entry name" value="ABC_transporter_ATP-binding"/>
</dbReference>
<dbReference type="Gene3D" id="3.40.50.300">
    <property type="entry name" value="P-loop containing nucleotide triphosphate hydrolases"/>
    <property type="match status" value="1"/>
</dbReference>